<dbReference type="PANTHER" id="PTHR38730">
    <property type="entry name" value="SLL7028 PROTEIN"/>
    <property type="match status" value="1"/>
</dbReference>
<evidence type="ECO:0000313" key="5">
    <source>
        <dbReference type="Proteomes" id="UP000052167"/>
    </source>
</evidence>
<keyword evidence="5" id="KW-1185">Reference proteome</keyword>
<feature type="domain" description="Putative metallopeptidase" evidence="3">
    <location>
        <begin position="57"/>
        <end position="288"/>
    </location>
</feature>
<accession>A0A922NYB9</accession>
<dbReference type="Proteomes" id="UP000052167">
    <property type="component" value="Unassembled WGS sequence"/>
</dbReference>
<reference evidence="4 5" key="1">
    <citation type="submission" date="2014-06" db="EMBL/GenBank/DDBJ databases">
        <title>Rhizobium pelagicum/R2-400B4.</title>
        <authorList>
            <person name="Kimes N.E."/>
            <person name="Lopez-Perez M."/>
        </authorList>
    </citation>
    <scope>NUCLEOTIDE SEQUENCE [LARGE SCALE GENOMIC DNA]</scope>
    <source>
        <strain evidence="4 5">R2-400B4</strain>
    </source>
</reference>
<dbReference type="Pfam" id="PF13203">
    <property type="entry name" value="DUF2201_N"/>
    <property type="match status" value="1"/>
</dbReference>
<feature type="compositionally biased region" description="Low complexity" evidence="1">
    <location>
        <begin position="180"/>
        <end position="195"/>
    </location>
</feature>
<dbReference type="InterPro" id="IPR025154">
    <property type="entry name" value="Put_metallopeptidase_dom"/>
</dbReference>
<evidence type="ECO:0008006" key="6">
    <source>
        <dbReference type="Google" id="ProtNLM"/>
    </source>
</evidence>
<protein>
    <recommendedName>
        <fullName evidence="6">Metallopeptidase domain-containing protein</fullName>
    </recommendedName>
</protein>
<dbReference type="EMBL" id="JOKJ01000019">
    <property type="protein sequence ID" value="KEQ05655.1"/>
    <property type="molecule type" value="Genomic_DNA"/>
</dbReference>
<dbReference type="AlphaFoldDB" id="A0A922NYB9"/>
<sequence length="440" mass="49480">MNRIEQRKAFDEALAAMSVSSSPYFKDYVYYLHLIALCKVNFREDLQAPAGVSFSGYGYILHINPLQFNKLGIPHTLGVLKHEMEHISLGHLIRVEERDFRKFNYAADCALNQYIQKDHLPTWVIRPENYPNKEAIKHPLQTAEFYYDMLENEDMEDEQEPQAGSGQSGEQEGENDGTDGDTSQGQKQGQSGNSSEDASGNGKLVDDHDVWKEGQNADPDAVREVTKKMVEKAAEATTKSRGNLPANYNQIIDNLSRGKEVSWQKVVKNIIGSKRANRRRTIKRRDRRNPGAEWIKGKIVNRIFELGVISDVSGSVNDNNQKELWGEVINVAKTFETSLSLVQVDTQPCPVETLTPSTTMIKRKACGGTILHPAIEQFARDKIKPDCYLVTTDGYLSTHDVNKFLEPNVPVIWLINTGGQVMPEMNKGKMRAILLKGGKK</sequence>
<evidence type="ECO:0000259" key="2">
    <source>
        <dbReference type="Pfam" id="PF09967"/>
    </source>
</evidence>
<evidence type="ECO:0000256" key="1">
    <source>
        <dbReference type="SAM" id="MobiDB-lite"/>
    </source>
</evidence>
<feature type="region of interest" description="Disordered" evidence="1">
    <location>
        <begin position="154"/>
        <end position="222"/>
    </location>
</feature>
<feature type="compositionally biased region" description="Low complexity" evidence="1">
    <location>
        <begin position="161"/>
        <end position="170"/>
    </location>
</feature>
<proteinExistence type="predicted"/>
<comment type="caution">
    <text evidence="4">The sequence shown here is derived from an EMBL/GenBank/DDBJ whole genome shotgun (WGS) entry which is preliminary data.</text>
</comment>
<dbReference type="RefSeq" id="WP_037189996.1">
    <property type="nucleotide sequence ID" value="NZ_JOKJ01000019.1"/>
</dbReference>
<name>A0A922NYB9_9HYPH</name>
<dbReference type="InterPro" id="IPR018698">
    <property type="entry name" value="VWA-like_dom"/>
</dbReference>
<organism evidence="4 5">
    <name type="scientific">Pseudorhizobium pelagicum</name>
    <dbReference type="NCBI Taxonomy" id="1509405"/>
    <lineage>
        <taxon>Bacteria</taxon>
        <taxon>Pseudomonadati</taxon>
        <taxon>Pseudomonadota</taxon>
        <taxon>Alphaproteobacteria</taxon>
        <taxon>Hyphomicrobiales</taxon>
        <taxon>Rhizobiaceae</taxon>
        <taxon>Rhizobium/Agrobacterium group</taxon>
        <taxon>Pseudorhizobium</taxon>
    </lineage>
</organism>
<dbReference type="Pfam" id="PF09967">
    <property type="entry name" value="DUF2201"/>
    <property type="match status" value="1"/>
</dbReference>
<evidence type="ECO:0000313" key="4">
    <source>
        <dbReference type="EMBL" id="KEQ05655.1"/>
    </source>
</evidence>
<dbReference type="OrthoDB" id="9761650at2"/>
<gene>
    <name evidence="4" type="ORF">GV68_09000</name>
</gene>
<dbReference type="PANTHER" id="PTHR38730:SF1">
    <property type="entry name" value="SLL7028 PROTEIN"/>
    <property type="match status" value="1"/>
</dbReference>
<evidence type="ECO:0000259" key="3">
    <source>
        <dbReference type="Pfam" id="PF13203"/>
    </source>
</evidence>
<feature type="domain" description="VWA-like" evidence="2">
    <location>
        <begin position="308"/>
        <end position="417"/>
    </location>
</feature>